<dbReference type="InterPro" id="IPR009053">
    <property type="entry name" value="Prefoldin"/>
</dbReference>
<dbReference type="InterPro" id="IPR027235">
    <property type="entry name" value="PFD2"/>
</dbReference>
<evidence type="ECO:0000256" key="3">
    <source>
        <dbReference type="SAM" id="MobiDB-lite"/>
    </source>
</evidence>
<dbReference type="Pfam" id="PF01920">
    <property type="entry name" value="Prefoldin_2"/>
    <property type="match status" value="1"/>
</dbReference>
<dbReference type="InterPro" id="IPR002777">
    <property type="entry name" value="PFD_beta-like"/>
</dbReference>
<dbReference type="OrthoDB" id="29646at2759"/>
<dbReference type="EMBL" id="KZ819637">
    <property type="protein sequence ID" value="PWN89089.1"/>
    <property type="molecule type" value="Genomic_DNA"/>
</dbReference>
<comment type="similarity">
    <text evidence="1">Belongs to the prefoldin subunit beta family.</text>
</comment>
<feature type="compositionally biased region" description="Low complexity" evidence="3">
    <location>
        <begin position="15"/>
        <end position="25"/>
    </location>
</feature>
<evidence type="ECO:0000313" key="5">
    <source>
        <dbReference type="Proteomes" id="UP000245768"/>
    </source>
</evidence>
<keyword evidence="5" id="KW-1185">Reference proteome</keyword>
<name>A0A316YIQ7_9BASI</name>
<dbReference type="STRING" id="215250.A0A316YIQ7"/>
<dbReference type="CDD" id="cd23163">
    <property type="entry name" value="Prefoldin_2"/>
    <property type="match status" value="1"/>
</dbReference>
<dbReference type="GO" id="GO:0016272">
    <property type="term" value="C:prefoldin complex"/>
    <property type="evidence" value="ECO:0007669"/>
    <property type="project" value="InterPro"/>
</dbReference>
<evidence type="ECO:0000313" key="4">
    <source>
        <dbReference type="EMBL" id="PWN89089.1"/>
    </source>
</evidence>
<proteinExistence type="inferred from homology"/>
<dbReference type="AlphaFoldDB" id="A0A316YIQ7"/>
<dbReference type="FunCoup" id="A0A316YIQ7">
    <property type="interactions" value="471"/>
</dbReference>
<feature type="region of interest" description="Disordered" evidence="3">
    <location>
        <begin position="1"/>
        <end position="25"/>
    </location>
</feature>
<dbReference type="FunFam" id="1.10.287.370:FF:000002">
    <property type="entry name" value="Prefoldin subunit 2"/>
    <property type="match status" value="1"/>
</dbReference>
<organism evidence="4 5">
    <name type="scientific">Acaromyces ingoldii</name>
    <dbReference type="NCBI Taxonomy" id="215250"/>
    <lineage>
        <taxon>Eukaryota</taxon>
        <taxon>Fungi</taxon>
        <taxon>Dikarya</taxon>
        <taxon>Basidiomycota</taxon>
        <taxon>Ustilaginomycotina</taxon>
        <taxon>Exobasidiomycetes</taxon>
        <taxon>Exobasidiales</taxon>
        <taxon>Cryptobasidiaceae</taxon>
        <taxon>Acaromyces</taxon>
    </lineage>
</organism>
<evidence type="ECO:0000256" key="1">
    <source>
        <dbReference type="ARBA" id="ARBA00008045"/>
    </source>
</evidence>
<gene>
    <name evidence="4" type="ORF">FA10DRAFT_267692</name>
</gene>
<accession>A0A316YIQ7</accession>
<dbReference type="Proteomes" id="UP000245768">
    <property type="component" value="Unassembled WGS sequence"/>
</dbReference>
<dbReference type="Gene3D" id="1.10.287.370">
    <property type="match status" value="1"/>
</dbReference>
<dbReference type="GeneID" id="37043932"/>
<protein>
    <submittedName>
        <fullName evidence="4">Prefoldin</fullName>
    </submittedName>
</protein>
<reference evidence="4" key="1">
    <citation type="journal article" date="2018" name="Mol. Biol. Evol.">
        <title>Broad Genomic Sampling Reveals a Smut Pathogenic Ancestry of the Fungal Clade Ustilaginomycotina.</title>
        <authorList>
            <person name="Kijpornyongpan T."/>
            <person name="Mondo S.J."/>
            <person name="Barry K."/>
            <person name="Sandor L."/>
            <person name="Lee J."/>
            <person name="Lipzen A."/>
            <person name="Pangilinan J."/>
            <person name="LaButti K."/>
            <person name="Hainaut M."/>
            <person name="Henrissat B."/>
            <person name="Grigoriev I.V."/>
            <person name="Spatafora J.W."/>
            <person name="Aime M.C."/>
        </authorList>
    </citation>
    <scope>NUCLEOTIDE SEQUENCE [LARGE SCALE GENOMIC DNA]</scope>
    <source>
        <strain evidence="4">MCA 4198</strain>
    </source>
</reference>
<dbReference type="RefSeq" id="XP_025376287.1">
    <property type="nucleotide sequence ID" value="XM_025522016.1"/>
</dbReference>
<dbReference type="GO" id="GO:0006457">
    <property type="term" value="P:protein folding"/>
    <property type="evidence" value="ECO:0007669"/>
    <property type="project" value="InterPro"/>
</dbReference>
<sequence>MSATTATRGQPRMSEQQAGQKLQQLKGEMQSIATKIGELESDAEEHRAVIDTLREVQKAEPDRVCFRMIGGVLVQRSVKDVLPALEQNVDGLRSVMEGLAKQYKQKDDEAQKVQRELS</sequence>
<evidence type="ECO:0000256" key="2">
    <source>
        <dbReference type="ARBA" id="ARBA00023186"/>
    </source>
</evidence>
<dbReference type="InParanoid" id="A0A316YIQ7"/>
<dbReference type="SUPFAM" id="SSF46579">
    <property type="entry name" value="Prefoldin"/>
    <property type="match status" value="1"/>
</dbReference>
<dbReference type="PANTHER" id="PTHR13303">
    <property type="entry name" value="PREFOLDIN SUBUNIT 2"/>
    <property type="match status" value="1"/>
</dbReference>
<dbReference type="GO" id="GO:0051082">
    <property type="term" value="F:unfolded protein binding"/>
    <property type="evidence" value="ECO:0007669"/>
    <property type="project" value="InterPro"/>
</dbReference>
<keyword evidence="2" id="KW-0143">Chaperone</keyword>